<dbReference type="InterPro" id="IPR004291">
    <property type="entry name" value="Transposase_IS66_central"/>
</dbReference>
<comment type="caution">
    <text evidence="2">The sequence shown here is derived from an EMBL/GenBank/DDBJ whole genome shotgun (WGS) entry which is preliminary data.</text>
</comment>
<dbReference type="Pfam" id="PF03050">
    <property type="entry name" value="DDE_Tnp_IS66"/>
    <property type="match status" value="1"/>
</dbReference>
<evidence type="ECO:0000259" key="1">
    <source>
        <dbReference type="Pfam" id="PF03050"/>
    </source>
</evidence>
<reference evidence="3" key="1">
    <citation type="journal article" date="2019" name="Int. J. Syst. Evol. Microbiol.">
        <title>The Global Catalogue of Microorganisms (GCM) 10K type strain sequencing project: providing services to taxonomists for standard genome sequencing and annotation.</title>
        <authorList>
            <consortium name="The Broad Institute Genomics Platform"/>
            <consortium name="The Broad Institute Genome Sequencing Center for Infectious Disease"/>
            <person name="Wu L."/>
            <person name="Ma J."/>
        </authorList>
    </citation>
    <scope>NUCLEOTIDE SEQUENCE [LARGE SCALE GENOMIC DNA]</scope>
    <source>
        <strain evidence="3">JCM 14718</strain>
    </source>
</reference>
<gene>
    <name evidence="2" type="ORF">GCM10009765_22510</name>
</gene>
<protein>
    <recommendedName>
        <fullName evidence="1">Transposase IS66 central domain-containing protein</fullName>
    </recommendedName>
</protein>
<evidence type="ECO:0000313" key="3">
    <source>
        <dbReference type="Proteomes" id="UP001500618"/>
    </source>
</evidence>
<organism evidence="2 3">
    <name type="scientific">Fodinicola feengrottensis</name>
    <dbReference type="NCBI Taxonomy" id="435914"/>
    <lineage>
        <taxon>Bacteria</taxon>
        <taxon>Bacillati</taxon>
        <taxon>Actinomycetota</taxon>
        <taxon>Actinomycetes</taxon>
        <taxon>Mycobacteriales</taxon>
        <taxon>Fodinicola</taxon>
    </lineage>
</organism>
<name>A0ABP4SJA7_9ACTN</name>
<proteinExistence type="predicted"/>
<feature type="domain" description="Transposase IS66 central" evidence="1">
    <location>
        <begin position="6"/>
        <end position="73"/>
    </location>
</feature>
<evidence type="ECO:0000313" key="2">
    <source>
        <dbReference type="EMBL" id="GAA1672664.1"/>
    </source>
</evidence>
<dbReference type="Proteomes" id="UP001500618">
    <property type="component" value="Unassembled WGS sequence"/>
</dbReference>
<dbReference type="EMBL" id="BAAANY010000008">
    <property type="protein sequence ID" value="GAA1672664.1"/>
    <property type="molecule type" value="Genomic_DNA"/>
</dbReference>
<sequence>MDAAGVLPTFTGVAVHDAWAPYDTHTSAVHALCGAHVLREWQAITEQTDQAAWCWARQAVHALREIKKLVDTQLAATPVSLTGMDGHTLTELVHRLQSAAAIGANQTWERSKAPMAKAPALARAEVLHAPGRAEWLKQALTSSDGLQCSVGLEFLTTFPDEVPALLDQLFPLAISHSTGPAAWEVWTIAYIEQWSRRVCQRRYSSRDGSVLWRRCCGCRWKSDTETRCFLTILRNCRLGSSRSVTLVRVGRG</sequence>
<keyword evidence="3" id="KW-1185">Reference proteome</keyword>
<accession>A0ABP4SJA7</accession>